<keyword evidence="2" id="KW-0812">Transmembrane</keyword>
<evidence type="ECO:0000313" key="3">
    <source>
        <dbReference type="EMBL" id="CAD9217377.1"/>
    </source>
</evidence>
<proteinExistence type="predicted"/>
<keyword evidence="2" id="KW-0472">Membrane</keyword>
<organism evidence="3">
    <name type="scientific">Tetraselmis chuii</name>
    <dbReference type="NCBI Taxonomy" id="63592"/>
    <lineage>
        <taxon>Eukaryota</taxon>
        <taxon>Viridiplantae</taxon>
        <taxon>Chlorophyta</taxon>
        <taxon>core chlorophytes</taxon>
        <taxon>Chlorodendrophyceae</taxon>
        <taxon>Chlorodendrales</taxon>
        <taxon>Chlorodendraceae</taxon>
        <taxon>Tetraselmis</taxon>
    </lineage>
</organism>
<evidence type="ECO:0000256" key="1">
    <source>
        <dbReference type="SAM" id="MobiDB-lite"/>
    </source>
</evidence>
<name>A0A7S1X9J1_9CHLO</name>
<dbReference type="EMBL" id="HBGG01037422">
    <property type="protein sequence ID" value="CAD9217377.1"/>
    <property type="molecule type" value="Transcribed_RNA"/>
</dbReference>
<sequence length="109" mass="11969">MARRVSAAPNFRQLFQLAQADKEEDRSLPTTSIIADGCSMISTLAGSREAVMSGEGSRRGNKSTQSSGSGPLEQMWFGLWLIVGVAFLWLVFVVQQIQSANSKLDKDRF</sequence>
<accession>A0A7S1X9J1</accession>
<reference evidence="3" key="1">
    <citation type="submission" date="2021-01" db="EMBL/GenBank/DDBJ databases">
        <authorList>
            <person name="Corre E."/>
            <person name="Pelletier E."/>
            <person name="Niang G."/>
            <person name="Scheremetjew M."/>
            <person name="Finn R."/>
            <person name="Kale V."/>
            <person name="Holt S."/>
            <person name="Cochrane G."/>
            <person name="Meng A."/>
            <person name="Brown T."/>
            <person name="Cohen L."/>
        </authorList>
    </citation>
    <scope>NUCLEOTIDE SEQUENCE</scope>
    <source>
        <strain evidence="3">PLY429</strain>
    </source>
</reference>
<gene>
    <name evidence="3" type="ORF">TCHU04912_LOCUS19296</name>
</gene>
<keyword evidence="2" id="KW-1133">Transmembrane helix</keyword>
<dbReference type="AlphaFoldDB" id="A0A7S1X9J1"/>
<feature type="transmembrane region" description="Helical" evidence="2">
    <location>
        <begin position="75"/>
        <end position="94"/>
    </location>
</feature>
<feature type="region of interest" description="Disordered" evidence="1">
    <location>
        <begin position="49"/>
        <end position="69"/>
    </location>
</feature>
<evidence type="ECO:0000256" key="2">
    <source>
        <dbReference type="SAM" id="Phobius"/>
    </source>
</evidence>
<protein>
    <submittedName>
        <fullName evidence="3">Uncharacterized protein</fullName>
    </submittedName>
</protein>